<dbReference type="GO" id="GO:0005765">
    <property type="term" value="C:lysosomal membrane"/>
    <property type="evidence" value="ECO:0007669"/>
    <property type="project" value="UniProtKB-SubCell"/>
</dbReference>
<sequence length="176" mass="19055">MGKSDPTAPPSEQSSSSAQPQHFSSPVSAELQRAPNPQTNADIASFQEPPPDYHTAMSYPSHPMPYQQNASNPAYPKPPYPAQPYPQHMPAPMPINASGYYAVPPSNPVIVQAVRGDVPMLRCAHCPHGVVIRETDVCCLVCLVILAIFTFPFGLLFLCCVPCSIHRRCNACGRIG</sequence>
<evidence type="ECO:0000256" key="9">
    <source>
        <dbReference type="ARBA" id="ARBA00035284"/>
    </source>
</evidence>
<keyword evidence="14" id="KW-1185">Reference proteome</keyword>
<evidence type="ECO:0000256" key="3">
    <source>
        <dbReference type="ARBA" id="ARBA00008090"/>
    </source>
</evidence>
<reference evidence="15" key="1">
    <citation type="submission" date="2024-02" db="UniProtKB">
        <authorList>
            <consortium name="WormBaseParasite"/>
        </authorList>
    </citation>
    <scope>IDENTIFICATION</scope>
</reference>
<evidence type="ECO:0000256" key="8">
    <source>
        <dbReference type="ARBA" id="ARBA00023228"/>
    </source>
</evidence>
<evidence type="ECO:0000256" key="12">
    <source>
        <dbReference type="SAM" id="MobiDB-lite"/>
    </source>
</evidence>
<keyword evidence="4" id="KW-0963">Cytoplasm</keyword>
<evidence type="ECO:0000256" key="13">
    <source>
        <dbReference type="SAM" id="Phobius"/>
    </source>
</evidence>
<keyword evidence="5 13" id="KW-0812">Transmembrane</keyword>
<dbReference type="PANTHER" id="PTHR13551:SF1">
    <property type="entry name" value="MEMBRANE PROTEIN BRI3"/>
    <property type="match status" value="1"/>
</dbReference>
<dbReference type="GO" id="GO:0048471">
    <property type="term" value="C:perinuclear region of cytoplasm"/>
    <property type="evidence" value="ECO:0007669"/>
    <property type="project" value="UniProtKB-SubCell"/>
</dbReference>
<comment type="similarity">
    <text evidence="3">Belongs to the BRI3 family.</text>
</comment>
<dbReference type="PANTHER" id="PTHR13551">
    <property type="entry name" value="BRAIN PROTEIN I3"/>
    <property type="match status" value="1"/>
</dbReference>
<feature type="compositionally biased region" description="Low complexity" evidence="12">
    <location>
        <begin position="10"/>
        <end position="25"/>
    </location>
</feature>
<feature type="transmembrane region" description="Helical" evidence="13">
    <location>
        <begin position="137"/>
        <end position="158"/>
    </location>
</feature>
<evidence type="ECO:0000256" key="1">
    <source>
        <dbReference type="ARBA" id="ARBA00004155"/>
    </source>
</evidence>
<keyword evidence="6 13" id="KW-1133">Transmembrane helix</keyword>
<accession>A0AAF3EY90</accession>
<evidence type="ECO:0000256" key="11">
    <source>
        <dbReference type="ARBA" id="ARBA00046593"/>
    </source>
</evidence>
<dbReference type="Proteomes" id="UP000887575">
    <property type="component" value="Unassembled WGS sequence"/>
</dbReference>
<evidence type="ECO:0000256" key="7">
    <source>
        <dbReference type="ARBA" id="ARBA00023136"/>
    </source>
</evidence>
<dbReference type="AlphaFoldDB" id="A0AAF3EY90"/>
<evidence type="ECO:0000256" key="5">
    <source>
        <dbReference type="ARBA" id="ARBA00022692"/>
    </source>
</evidence>
<evidence type="ECO:0000256" key="2">
    <source>
        <dbReference type="ARBA" id="ARBA00004556"/>
    </source>
</evidence>
<protein>
    <recommendedName>
        <fullName evidence="9">Membrane protein BRI3</fullName>
    </recommendedName>
    <alternativeName>
        <fullName evidence="10">Brain protein I3</fullName>
    </alternativeName>
</protein>
<comment type="subunit">
    <text evidence="11">Interacts with BRI3BP. Interacts with MGAT1 and IFITM3.</text>
</comment>
<comment type="subcellular location">
    <subcellularLocation>
        <location evidence="2">Cytoplasm</location>
        <location evidence="2">Perinuclear region</location>
    </subcellularLocation>
    <subcellularLocation>
        <location evidence="1">Lysosome membrane</location>
        <topology evidence="1">Multi-pass membrane protein</topology>
    </subcellularLocation>
</comment>
<evidence type="ECO:0000256" key="10">
    <source>
        <dbReference type="ARBA" id="ARBA00035449"/>
    </source>
</evidence>
<evidence type="ECO:0000256" key="4">
    <source>
        <dbReference type="ARBA" id="ARBA00022490"/>
    </source>
</evidence>
<dbReference type="InterPro" id="IPR019317">
    <property type="entry name" value="BRI3"/>
</dbReference>
<feature type="region of interest" description="Disordered" evidence="12">
    <location>
        <begin position="1"/>
        <end position="62"/>
    </location>
</feature>
<keyword evidence="8" id="KW-0458">Lysosome</keyword>
<keyword evidence="7 13" id="KW-0472">Membrane</keyword>
<evidence type="ECO:0000313" key="14">
    <source>
        <dbReference type="Proteomes" id="UP000887575"/>
    </source>
</evidence>
<proteinExistence type="inferred from homology"/>
<dbReference type="WBParaSite" id="MBELARI_LOCUS19178">
    <property type="protein sequence ID" value="MBELARI_LOCUS19178"/>
    <property type="gene ID" value="MBELARI_LOCUS19178"/>
</dbReference>
<evidence type="ECO:0000313" key="15">
    <source>
        <dbReference type="WBParaSite" id="MBELARI_LOCUS19178"/>
    </source>
</evidence>
<name>A0AAF3EY90_9BILA</name>
<organism evidence="14 15">
    <name type="scientific">Mesorhabditis belari</name>
    <dbReference type="NCBI Taxonomy" id="2138241"/>
    <lineage>
        <taxon>Eukaryota</taxon>
        <taxon>Metazoa</taxon>
        <taxon>Ecdysozoa</taxon>
        <taxon>Nematoda</taxon>
        <taxon>Chromadorea</taxon>
        <taxon>Rhabditida</taxon>
        <taxon>Rhabditina</taxon>
        <taxon>Rhabditomorpha</taxon>
        <taxon>Rhabditoidea</taxon>
        <taxon>Rhabditidae</taxon>
        <taxon>Mesorhabditinae</taxon>
        <taxon>Mesorhabditis</taxon>
    </lineage>
</organism>
<evidence type="ECO:0000256" key="6">
    <source>
        <dbReference type="ARBA" id="ARBA00022989"/>
    </source>
</evidence>